<evidence type="ECO:0000313" key="3">
    <source>
        <dbReference type="Proteomes" id="UP000293874"/>
    </source>
</evidence>
<protein>
    <recommendedName>
        <fullName evidence="4">Carboxypeptidase family protein</fullName>
    </recommendedName>
</protein>
<dbReference type="OrthoDB" id="675673at2"/>
<feature type="signal peptide" evidence="1">
    <location>
        <begin position="1"/>
        <end position="22"/>
    </location>
</feature>
<evidence type="ECO:0000256" key="1">
    <source>
        <dbReference type="SAM" id="SignalP"/>
    </source>
</evidence>
<feature type="chain" id="PRO_5020797005" description="Carboxypeptidase family protein" evidence="1">
    <location>
        <begin position="23"/>
        <end position="103"/>
    </location>
</feature>
<reference evidence="2 3" key="1">
    <citation type="submission" date="2019-02" db="EMBL/GenBank/DDBJ databases">
        <title>Genomic Encyclopedia of Type Strains, Phase IV (KMG-IV): sequencing the most valuable type-strain genomes for metagenomic binning, comparative biology and taxonomic classification.</title>
        <authorList>
            <person name="Goeker M."/>
        </authorList>
    </citation>
    <scope>NUCLEOTIDE SEQUENCE [LARGE SCALE GENOMIC DNA]</scope>
    <source>
        <strain evidence="2 3">DSM 18116</strain>
    </source>
</reference>
<proteinExistence type="predicted"/>
<keyword evidence="1" id="KW-0732">Signal</keyword>
<evidence type="ECO:0000313" key="2">
    <source>
        <dbReference type="EMBL" id="RZS75990.1"/>
    </source>
</evidence>
<name>A0A4Q7N4T0_9BACT</name>
<comment type="caution">
    <text evidence="2">The sequence shown here is derived from an EMBL/GenBank/DDBJ whole genome shotgun (WGS) entry which is preliminary data.</text>
</comment>
<accession>A0A4Q7N4T0</accession>
<organism evidence="2 3">
    <name type="scientific">Pseudobacter ginsenosidimutans</name>
    <dbReference type="NCBI Taxonomy" id="661488"/>
    <lineage>
        <taxon>Bacteria</taxon>
        <taxon>Pseudomonadati</taxon>
        <taxon>Bacteroidota</taxon>
        <taxon>Chitinophagia</taxon>
        <taxon>Chitinophagales</taxon>
        <taxon>Chitinophagaceae</taxon>
        <taxon>Pseudobacter</taxon>
    </lineage>
</organism>
<dbReference type="EMBL" id="SGXA01000001">
    <property type="protein sequence ID" value="RZS75990.1"/>
    <property type="molecule type" value="Genomic_DNA"/>
</dbReference>
<evidence type="ECO:0008006" key="4">
    <source>
        <dbReference type="Google" id="ProtNLM"/>
    </source>
</evidence>
<dbReference type="RefSeq" id="WP_130540316.1">
    <property type="nucleotide sequence ID" value="NZ_CP042431.1"/>
</dbReference>
<dbReference type="Proteomes" id="UP000293874">
    <property type="component" value="Unassembled WGS sequence"/>
</dbReference>
<keyword evidence="3" id="KW-1185">Reference proteome</keyword>
<gene>
    <name evidence="2" type="ORF">EV199_1866</name>
</gene>
<sequence>MKNTLATLIAIIIAVASLHAFRAMQHASVTGSIQPSYGAKTIWAIQGNDTTRIFSDNGAFTCNLKPGTWKLRIDARSPLKDRDVEVQVQDRQTTDIGVITLHQ</sequence>
<dbReference type="AlphaFoldDB" id="A0A4Q7N4T0"/>